<gene>
    <name evidence="1" type="ORF">GMARGA_LOCUS9250</name>
</gene>
<dbReference type="EMBL" id="CAJVQB010004915">
    <property type="protein sequence ID" value="CAG8648955.1"/>
    <property type="molecule type" value="Genomic_DNA"/>
</dbReference>
<reference evidence="1 2" key="1">
    <citation type="submission" date="2021-06" db="EMBL/GenBank/DDBJ databases">
        <authorList>
            <person name="Kallberg Y."/>
            <person name="Tangrot J."/>
            <person name="Rosling A."/>
        </authorList>
    </citation>
    <scope>NUCLEOTIDE SEQUENCE [LARGE SCALE GENOMIC DNA]</scope>
    <source>
        <strain evidence="1 2">120-4 pot B 10/14</strain>
    </source>
</reference>
<dbReference type="Proteomes" id="UP000789901">
    <property type="component" value="Unassembled WGS sequence"/>
</dbReference>
<evidence type="ECO:0000313" key="2">
    <source>
        <dbReference type="Proteomes" id="UP000789901"/>
    </source>
</evidence>
<evidence type="ECO:0000313" key="1">
    <source>
        <dbReference type="EMBL" id="CAG8648955.1"/>
    </source>
</evidence>
<proteinExistence type="predicted"/>
<sequence length="144" mass="16861">MQSITGSTNNWSSWLSWLTLTAHKNQEYTFKYNKQAINPLNVPVHILSSEIDHNFIRYNTYQISWKGAPVEHISRRFARHIQNAETVARLGLPERGHRLEHILRIPELQMYTYETGDKPQVFNNKGVQIKITPRRTPNPGHFAR</sequence>
<comment type="caution">
    <text evidence="1">The sequence shown here is derived from an EMBL/GenBank/DDBJ whole genome shotgun (WGS) entry which is preliminary data.</text>
</comment>
<keyword evidence="2" id="KW-1185">Reference proteome</keyword>
<organism evidence="1 2">
    <name type="scientific">Gigaspora margarita</name>
    <dbReference type="NCBI Taxonomy" id="4874"/>
    <lineage>
        <taxon>Eukaryota</taxon>
        <taxon>Fungi</taxon>
        <taxon>Fungi incertae sedis</taxon>
        <taxon>Mucoromycota</taxon>
        <taxon>Glomeromycotina</taxon>
        <taxon>Glomeromycetes</taxon>
        <taxon>Diversisporales</taxon>
        <taxon>Gigasporaceae</taxon>
        <taxon>Gigaspora</taxon>
    </lineage>
</organism>
<accession>A0ABN7UQV9</accession>
<name>A0ABN7UQV9_GIGMA</name>
<protein>
    <submittedName>
        <fullName evidence="1">11290_t:CDS:1</fullName>
    </submittedName>
</protein>